<evidence type="ECO:0000259" key="5">
    <source>
        <dbReference type="SMART" id="SM01216"/>
    </source>
</evidence>
<dbReference type="SMART" id="SM01214">
    <property type="entry name" value="Fmp27_GFWDK"/>
    <property type="match status" value="1"/>
</dbReference>
<feature type="transmembrane region" description="Helical" evidence="2">
    <location>
        <begin position="19"/>
        <end position="41"/>
    </location>
</feature>
<keyword evidence="2" id="KW-1133">Transmembrane helix</keyword>
<dbReference type="InterPro" id="IPR019415">
    <property type="entry name" value="FMP27_SW_RBG"/>
</dbReference>
<organism evidence="6 7">
    <name type="scientific">Metschnikowia bicuspidata var. bicuspidata NRRL YB-4993</name>
    <dbReference type="NCBI Taxonomy" id="869754"/>
    <lineage>
        <taxon>Eukaryota</taxon>
        <taxon>Fungi</taxon>
        <taxon>Dikarya</taxon>
        <taxon>Ascomycota</taxon>
        <taxon>Saccharomycotina</taxon>
        <taxon>Pichiomycetes</taxon>
        <taxon>Metschnikowiaceae</taxon>
        <taxon>Metschnikowia</taxon>
    </lineage>
</organism>
<feature type="region of interest" description="Disordered" evidence="1">
    <location>
        <begin position="2488"/>
        <end position="2533"/>
    </location>
</feature>
<name>A0A1A0HKP5_9ASCO</name>
<feature type="domain" description="FMP27/BLTP2/Hobbit GFWDK motif-containing RBG unit" evidence="3">
    <location>
        <begin position="1231"/>
        <end position="1384"/>
    </location>
</feature>
<dbReference type="SMART" id="SM01216">
    <property type="entry name" value="Fmp27_WPPW"/>
    <property type="match status" value="1"/>
</dbReference>
<protein>
    <submittedName>
        <fullName evidence="6">Uncharacterized protein</fullName>
    </submittedName>
</protein>
<feature type="compositionally biased region" description="Polar residues" evidence="1">
    <location>
        <begin position="2677"/>
        <end position="2694"/>
    </location>
</feature>
<keyword evidence="2" id="KW-0812">Transmembrane</keyword>
<dbReference type="InterPro" id="IPR019441">
    <property type="entry name" value="FMP27/BLTP2/Hobbit_GFWDK_RBG"/>
</dbReference>
<dbReference type="OrthoDB" id="1562405at2759"/>
<feature type="region of interest" description="Disordered" evidence="1">
    <location>
        <begin position="2434"/>
        <end position="2469"/>
    </location>
</feature>
<evidence type="ECO:0000259" key="4">
    <source>
        <dbReference type="SMART" id="SM01215"/>
    </source>
</evidence>
<dbReference type="GeneID" id="30028655"/>
<dbReference type="PANTHER" id="PTHR15678:SF6">
    <property type="entry name" value="BRIDGE-LIKE LIPID TRANSFER PROTEIN FAMILY MEMBER 2"/>
    <property type="match status" value="1"/>
</dbReference>
<feature type="transmembrane region" description="Helical" evidence="2">
    <location>
        <begin position="48"/>
        <end position="68"/>
    </location>
</feature>
<proteinExistence type="predicted"/>
<dbReference type="RefSeq" id="XP_018714859.1">
    <property type="nucleotide sequence ID" value="XM_018855679.1"/>
</dbReference>
<accession>A0A1A0HKP5</accession>
<feature type="compositionally biased region" description="Polar residues" evidence="1">
    <location>
        <begin position="1081"/>
        <end position="1090"/>
    </location>
</feature>
<feature type="region of interest" description="Disordered" evidence="1">
    <location>
        <begin position="1081"/>
        <end position="1102"/>
    </location>
</feature>
<evidence type="ECO:0000259" key="3">
    <source>
        <dbReference type="SMART" id="SM01214"/>
    </source>
</evidence>
<dbReference type="InterPro" id="IPR019449">
    <property type="entry name" value="FMP27_WPPW_RBG"/>
</dbReference>
<dbReference type="EMBL" id="LXTC01000001">
    <property type="protein sequence ID" value="OBA24378.1"/>
    <property type="molecule type" value="Genomic_DNA"/>
</dbReference>
<dbReference type="InterPro" id="IPR045167">
    <property type="entry name" value="Hobbit"/>
</dbReference>
<dbReference type="Proteomes" id="UP000092555">
    <property type="component" value="Unassembled WGS sequence"/>
</dbReference>
<keyword evidence="7" id="KW-1185">Reference proteome</keyword>
<dbReference type="STRING" id="869754.A0A1A0HKP5"/>
<dbReference type="SMART" id="SM01215">
    <property type="entry name" value="Fmp27_SW"/>
    <property type="match status" value="1"/>
</dbReference>
<sequence>MIITTPHITKLNSVAEELFLYHILLLLAGIYIGALLIVNLIPRLRVRSIGWLSLCGVTVAFPEVTITVKKIYLKLNLSWKSLRAFRLATLQFSGVVIVKNNHPRKAEHNTKSDVLDLSIEEISFTVPKLVHDVVFKKSWLNEISLQFYHVSLYHHAVNEDVSLHLDYVKIESATNFRNATGKIAISILDGRVNNTAKGGEAAGLHLFHNLEISTKCDLVFSCSTTNSKRLKVSLLNFDVLLILGHLRIRRLSQLLERKKDIQRGPKKNPLVPSLKSILSKLCMISSLQVKLEQSEVQFEEVKLTSSSYSLTYSRDMSYKKQTMAKFSLNVTAARLFHLDLKCVDVPSITYILDIDLTDLFRASKTEKKEDFTIDLFTTLSMTNPSFFVYFDQLAYLLDLFSPGSNAKSKKISVSKATLLSYLAFIKKSSVKFVIVDLKAQLHLPKEEQQDFLRQSLENVVSDAGAQVLAFKFSSKNLGNLISKKCLSSNPAALKSFIKLRKVYVEVENNKILLSALSVLVGYCLETHKIALRISTKRMQLKSVNSMIFHVIRRVREARIMSDIRACAKMKETTEAGNSEPVCINDDSKKEVLDLFEVLPPIIHLIKFRSTVLLSYIICNDWLPLHVIHDEGLGEDVDLADFKRGISFGISGLEFDYVRLEAEFETRLKQIQANTISDYSSEYVEDFDKRNSDPLGEVEMSDASSLESGFSGFSLFEARENAQTVKKVLNIEGITLRNPPGNRNKLLLSIPEVEGRADIYLVWCVLYAHTLVEMIEPNVENTYTKEEVRKVRGVSKRFELDVEIASLSVVVRLPHDVDILFEIDNLNLRNSITSPHCQICYLRLYVVHPTTKLWSRLVSVTDVDINLDLVTRSSILLQSRALRFNIPFQFLVYTVIDNVITFFKAARQIWINFKHLSKDISEFSRIEPEAKEAIRIPRIQLKSKVMGITLESDEFETQLSLIQQFGAVENVERRRKLATFEKKAKALRSRLNLSLSNSPVEDKRFVNKKGHRRKPNVLAKALFNTTNESERNKSTKKTSKSSAREEVSGNEPENEDDKSSKSPRVSILKEVFSGCDHKASHANSAESLSKADSSDPEVPAHHSLTEPEVESLIADAYEKLLQDFSSSWVNKFERFKRSYDESWRRRLEGIWGSDCVNKLMKCKFDIQEYSRGPPQFQGIFKDLNLIVDDPHLNDVHEFLRTYGKNQPHTQYSILVPASIHWRSSSVYLSLRDYALPFLSFPSSSDPESQVMDLKGTLVINEKLVQIPEELRHIFVPFSPATRSQRVADNFYSVNVIRTLTPVKVMFNLESNLTTDRACVVSWCKAYQPALLSAMMAFENFTKPEIDDSPLGWWDKLALIAHGKIKFNIKHELCLHMKSSISPYSLIGSSSGLVFCWKDNVLLRINETGKHSELVLLESDDFILGIPNYSATEGQAWSLLNANADDTKTDGDSETGKFQKRIMKLTSDEKVKWSAGFLFERNKKKDAKELGADMERTNIFKPHYDVTVTGPQYEFHPDSYEEFRSDYTHLSINVNSSSKKGNSHNFAYFTPLTLEYIKIWWKTLNDNVSLPIREGKLFAKLAFKESSVKFGPHLFTLKYQIVLEPLTISHIYLSSGGKETNHNVVAYGVKGKASKCTIDLHQRREIARYVNEKLGIDKKIRKLKMNLGEVEVREADLRLIFAQFNDISMAGKLLSFYSGETSHAVDLDTYESEVKEHNAKNKHFRYGMAGKEENSWIDYDDFIEMEEHEILSPDTDVKIIPFFSTPRFTYFREFTLEHPEGLHPFGHEPSHKCLIGINSPNEVQAQLVELRSTEVNFKLNEYIKKAKELAHSHDPADEKERQRLEREIAYWKNKVHNLHNLRDKFVHDSEEPSGFDITKLNSRMTSGSGSVNELRPQISQALLMYSTISSLEQAREVINANSLLSDYHNRFLIHNLKLIWNNQVRDIFTSFLYVVSHRETEALAMSRKALDLMDRLLKSSEPNKREQVSEPSFVSQNEFTCGNDVIEAFEEYMTSLECDTEEIESKYLVKFIKPQIHLRSDSNPKANVLMASKDIELRVFCVNHEGTDDIITDSEENISLLETRYGVLCRDSVVLSFQEEDFPFKTKDPYGSGNKRHVWPFWLNLEDNGDLEQYKKNLVIEKTTIAFSLKKPNMLAMVPCKGHSRKGEVVVHMAKLVLNATSKQYCAFYFILTDLLIHGNEKNYFLQRIEQISSVSEASDIANLADKLKLLQNNIRICRFLILKMNENSLKLSHQKRRQHGHLKLELCRMKIELWIIIKSLEVKGSSYRDLKAMSKTWAVHVDQLIFHILTDAREPMIDFALATSSFTRSEEADGSNANSVEISLMQGFNLQKDVVYPELLKPYRKKKNEEGKEDTYVPSKPMVSMSWKMLNPVGGIRVMNNANLSVQPMQVQLDYDTSTKLFNYLFPKNEEKIDNYKRNNQNKTNNGFASTSEGDEGYDSAESPTTLSSPSRAFKNLWEHSKLSKSESSSIFTRSSPSRDTFSGESVSVSSNDAHLSRRRSTNEKGIHRTSSKKQASIPDDITVIMNRSAQYFVVGDFKVNKTKLCISFKAPKHLNIIDVHNLEFSLPSIHYRDKTWTSNDFILQFKKDVVKIFLSNTGKIIGNKFKIKKRQRVSTPLRQIMDFSKYMSLEDLQDEGRARGSISIFADKSEEAPDSVLPQNTHGSHNLSSNNLVNKTIEGVLGSVRESEETESEAEKS</sequence>
<feature type="region of interest" description="Disordered" evidence="1">
    <location>
        <begin position="2671"/>
        <end position="2694"/>
    </location>
</feature>
<feature type="domain" description="FMP27 WPPW motif-containing RBG unit" evidence="5">
    <location>
        <begin position="1626"/>
        <end position="2126"/>
    </location>
</feature>
<feature type="domain" description="FMP27 SW motif-containing RBG unit" evidence="4">
    <location>
        <begin position="1114"/>
        <end position="1213"/>
    </location>
</feature>
<evidence type="ECO:0000313" key="6">
    <source>
        <dbReference type="EMBL" id="OBA24378.1"/>
    </source>
</evidence>
<feature type="region of interest" description="Disordered" evidence="1">
    <location>
        <begin position="1015"/>
        <end position="1062"/>
    </location>
</feature>
<dbReference type="Pfam" id="PF10344">
    <property type="entry name" value="Hobbit"/>
    <property type="match status" value="1"/>
</dbReference>
<evidence type="ECO:0000313" key="7">
    <source>
        <dbReference type="Proteomes" id="UP000092555"/>
    </source>
</evidence>
<evidence type="ECO:0000256" key="1">
    <source>
        <dbReference type="SAM" id="MobiDB-lite"/>
    </source>
</evidence>
<gene>
    <name evidence="6" type="ORF">METBIDRAFT_30663</name>
</gene>
<keyword evidence="2" id="KW-0472">Membrane</keyword>
<reference evidence="6 7" key="1">
    <citation type="submission" date="2016-05" db="EMBL/GenBank/DDBJ databases">
        <title>Comparative genomics of biotechnologically important yeasts.</title>
        <authorList>
            <consortium name="DOE Joint Genome Institute"/>
            <person name="Riley R."/>
            <person name="Haridas S."/>
            <person name="Wolfe K.H."/>
            <person name="Lopes M.R."/>
            <person name="Hittinger C.T."/>
            <person name="Goker M."/>
            <person name="Salamov A."/>
            <person name="Wisecaver J."/>
            <person name="Long T.M."/>
            <person name="Aerts A.L."/>
            <person name="Barry K."/>
            <person name="Choi C."/>
            <person name="Clum A."/>
            <person name="Coughlan A.Y."/>
            <person name="Deshpande S."/>
            <person name="Douglass A.P."/>
            <person name="Hanson S.J."/>
            <person name="Klenk H.-P."/>
            <person name="LaButti K."/>
            <person name="Lapidus A."/>
            <person name="Lindquist E."/>
            <person name="Lipzen A."/>
            <person name="Meier-kolthoff J.P."/>
            <person name="Ohm R.A."/>
            <person name="Otillar R.P."/>
            <person name="Pangilinan J."/>
            <person name="Peng Y."/>
            <person name="Rokas A."/>
            <person name="Rosa C.A."/>
            <person name="Scheuner C."/>
            <person name="Sibirny A.A."/>
            <person name="Slot J.C."/>
            <person name="Stielow J.B."/>
            <person name="Sun H."/>
            <person name="Kurtzman C.P."/>
            <person name="Blackwell M."/>
            <person name="Grigoriev I.V."/>
            <person name="Jeffries T.W."/>
        </authorList>
    </citation>
    <scope>NUCLEOTIDE SEQUENCE [LARGE SCALE GENOMIC DNA]</scope>
    <source>
        <strain evidence="6 7">NRRL YB-4993</strain>
    </source>
</reference>
<feature type="compositionally biased region" description="Low complexity" evidence="1">
    <location>
        <begin position="2488"/>
        <end position="2497"/>
    </location>
</feature>
<feature type="compositionally biased region" description="Polar residues" evidence="1">
    <location>
        <begin position="2498"/>
        <end position="2513"/>
    </location>
</feature>
<evidence type="ECO:0000256" key="2">
    <source>
        <dbReference type="SAM" id="Phobius"/>
    </source>
</evidence>
<dbReference type="PANTHER" id="PTHR15678">
    <property type="entry name" value="ANTIGEN MLAA-22-RELATED"/>
    <property type="match status" value="1"/>
</dbReference>
<comment type="caution">
    <text evidence="6">The sequence shown here is derived from an EMBL/GenBank/DDBJ whole genome shotgun (WGS) entry which is preliminary data.</text>
</comment>